<keyword evidence="1" id="KW-0812">Transmembrane</keyword>
<sequence>MVSNLFGSLSATNDTVSWHPEATTRGTYTLPSSCLITTALCVHTAVHLNIAGYNERKILWINTQTWRKLGWLVLGLLAPEMYLGTPNFPSWYKRVWRKPRFLFRKDIEDAAEREKSPKPLWTMRHGFFAVMGGLMFDTTEAPQLFMPKGYERLTLDLDAICFLLKHEPDLLPYITAKDIDNKSQAGGLGKLLVCLQALWFCVQCISRLKDSLPISLLELNTFGHSVCTILIYLMWWEKPMDVMEPTIISGPKAWFYCAALFMSNTSSGLYGVSEADLVYNLYNDNFPTQSTKPKDRQDGFASIKVSEGRVPLAEVLMTLVESGVTSLSFDVTRRQIMHIPSSDPGFAITPIHRVRWKIVSEGLTAVAGTDRALHRAWEENIASVVVAPRIRNLPPITKLKQNVVRADPDFNIEGYRRGWFLVQLGFVSAGIIYGGLHALAWNAPFSSPAQQLVWRISSVLIMAIGVGAVVVVVLRQALMGISTGVASLFEGLPGGDCANVLGSMFSYLVYFSSLLLIALFLLAYVFARAYLVVECFINISHLPVGVYTVAQGANYIFHFS</sequence>
<dbReference type="Proteomes" id="UP000070700">
    <property type="component" value="Unassembled WGS sequence"/>
</dbReference>
<proteinExistence type="predicted"/>
<feature type="transmembrane region" description="Helical" evidence="1">
    <location>
        <begin position="214"/>
        <end position="233"/>
    </location>
</feature>
<evidence type="ECO:0000313" key="2">
    <source>
        <dbReference type="EMBL" id="KUJ16290.1"/>
    </source>
</evidence>
<keyword evidence="1" id="KW-1133">Transmembrane helix</keyword>
<name>A0A194X800_MOLSC</name>
<dbReference type="InParanoid" id="A0A194X800"/>
<feature type="transmembrane region" description="Helical" evidence="1">
    <location>
        <begin position="419"/>
        <end position="440"/>
    </location>
</feature>
<reference evidence="2 3" key="1">
    <citation type="submission" date="2015-10" db="EMBL/GenBank/DDBJ databases">
        <title>Full genome of DAOMC 229536 Phialocephala scopiformis, a fungal endophyte of spruce producing the potent anti-insectan compound rugulosin.</title>
        <authorList>
            <consortium name="DOE Joint Genome Institute"/>
            <person name="Walker A.K."/>
            <person name="Frasz S.L."/>
            <person name="Seifert K.A."/>
            <person name="Miller J.D."/>
            <person name="Mondo S.J."/>
            <person name="Labutti K."/>
            <person name="Lipzen A."/>
            <person name="Dockter R."/>
            <person name="Kennedy M."/>
            <person name="Grigoriev I.V."/>
            <person name="Spatafora J.W."/>
        </authorList>
    </citation>
    <scope>NUCLEOTIDE SEQUENCE [LARGE SCALE GENOMIC DNA]</scope>
    <source>
        <strain evidence="2 3">CBS 120377</strain>
    </source>
</reference>
<dbReference type="GeneID" id="28828188"/>
<dbReference type="AlphaFoldDB" id="A0A194X800"/>
<dbReference type="OrthoDB" id="9451547at2759"/>
<keyword evidence="3" id="KW-1185">Reference proteome</keyword>
<dbReference type="EMBL" id="KQ947416">
    <property type="protein sequence ID" value="KUJ16290.1"/>
    <property type="molecule type" value="Genomic_DNA"/>
</dbReference>
<accession>A0A194X800</accession>
<evidence type="ECO:0000256" key="1">
    <source>
        <dbReference type="SAM" id="Phobius"/>
    </source>
</evidence>
<gene>
    <name evidence="2" type="ORF">LY89DRAFT_719043</name>
</gene>
<dbReference type="PANTHER" id="PTHR35043">
    <property type="entry name" value="TRANSCRIPTION FACTOR DOMAIN-CONTAINING PROTEIN"/>
    <property type="match status" value="1"/>
</dbReference>
<protein>
    <submittedName>
        <fullName evidence="2">Uncharacterized protein</fullName>
    </submittedName>
</protein>
<feature type="transmembrane region" description="Helical" evidence="1">
    <location>
        <begin position="452"/>
        <end position="474"/>
    </location>
</feature>
<evidence type="ECO:0000313" key="3">
    <source>
        <dbReference type="Proteomes" id="UP000070700"/>
    </source>
</evidence>
<dbReference type="PANTHER" id="PTHR35043:SF9">
    <property type="match status" value="1"/>
</dbReference>
<dbReference type="RefSeq" id="XP_018070645.1">
    <property type="nucleotide sequence ID" value="XM_018218462.1"/>
</dbReference>
<organism evidence="2 3">
    <name type="scientific">Mollisia scopiformis</name>
    <name type="common">Conifer needle endophyte fungus</name>
    <name type="synonym">Phialocephala scopiformis</name>
    <dbReference type="NCBI Taxonomy" id="149040"/>
    <lineage>
        <taxon>Eukaryota</taxon>
        <taxon>Fungi</taxon>
        <taxon>Dikarya</taxon>
        <taxon>Ascomycota</taxon>
        <taxon>Pezizomycotina</taxon>
        <taxon>Leotiomycetes</taxon>
        <taxon>Helotiales</taxon>
        <taxon>Mollisiaceae</taxon>
        <taxon>Mollisia</taxon>
    </lineage>
</organism>
<dbReference type="KEGG" id="psco:LY89DRAFT_719043"/>
<keyword evidence="1" id="KW-0472">Membrane</keyword>
<feature type="transmembrane region" description="Helical" evidence="1">
    <location>
        <begin position="507"/>
        <end position="527"/>
    </location>
</feature>